<sequence length="1667" mass="192452">MIPIEDANKHIKKHQKPKVDRFDFRQFSTPYRVLGKILGGVEKDKRVWYNVTDFMEAFDSPITVNPWANQEGMRLAMQLYGVVQAPYLAAMWDFMNTLPYQTNYNRKAFRSKPSKTVLINKLNYFTRFLQFSRMGFCGLSLQEHFQYSVYHPNANSIFLATVLHNAGTMFDPLLDDIIQAEDEIGGISADIIKALLLSEDEKHWELVAKLLLAAQRQEGLRQTILEALDHSSLGALKYIINVVLENDLTRFSSVTRAVSTWFGLNWETPKKSVINRVLDLAQSLILNLKSVDTLLESKDNLEVLVALWSIGILDVDTANRKALDLVFASEDRNKKILALYFISTTEKTNDALVPYFIENLGKDYALDHWMAVNLPSTTLDNTTFDKLLNVAKNVTEKGTSFESKIFSWWSFTPGPTYFFQFLINSATEQQLELMATDFEAFPTEYREAYIRKVFPKHYSYSFYNYKQSQESKVRLKFDHNSWKRALARKAIYNRNELVMATGLNIFSKMHLYDADLEIAEDLLRRKNKGLRTALIHLIVKLPVDRLRHSTTNLITSKNVEQRIAGLEILTLLHDDNRQPEFIEQHIKDYNQRPKITKNEQVYLDKFSDTTEEYNFSNGFGVIDYNNLTPLYQPQAHFKTKKSSFFDKLGISTSKSSEFKFKEFIDTSKIITQVNHLIRLVSENGNYEYQMESYQGETRTLFLEKGLYDMKRLGESPTPEEHLHNIPLAKLWIEWYEKSQLNDFEIYAAIRYINNPSYPFGTYKALEPFVRQYYPDLNGLNLGVTKNYSNRLNTYNTILKRLFRVYADTKTMGSFKFSIFEDMIANFPNKYKLKTFQDSDKYYTTTYHWTSIILPLTPSFSLNYLNQFSNKELLKYWCLNMYLIAQNMSHPDVATDIKVITESNKKPRNLEFPNIEITLNLYKKGLIKDDDLLFQALHSKSLMTVIDGGFNYRMNYKNGFERDMVPKHVFLPLKTNLLETELERGDLITPATEYINSIHKVEGVDYVFRVLERLGKDNFERGYSYYGDSKKTIFSNILKKTTFKDTESYADFERLADQANLPKKRLIELACYATQWAEVVGQYLNIESLNNAVWWFQAHASDYMNSEKETIISRYSNIPKSDFALGAIDIDWFNKVYKTLGKANWKLLHDAAKYISDGNGHRQVKLYSSVMLGEVKITETLKKIKDKRDKDYVRALGLIPLSKTIPEKDLLKRYNLLQDFLKESKQFGAQRQESEAAAVAIALDNLSRNAGYKDRVRFSWAMEAKATKAIMEQAIVTIDDTVIALIITDLGKTTIKVTKADKVLKNIPVKLRKDKQVIALKDNKTYLSKQYSRTRLSLENAMVNQDQFTALEIHNMMQHPIVKAMLTKLVLIVPEKEITGFYNSGNLTDATGTTHPLKEDDVLLIAHASHLYQAVQWDLYQKQLFAARITQPFKQVFRELYLITADEREHSNRSERYQGHQIQPKKTVALLRSRGWTVSMEDGLQKVYHKHGFIATMYAMADWYSPSDAEAPTLEDICFQSIDNYNRIPLTEIPEVIFSEIMRDIDLVVSVAHVGGVDPEASHSTMQMRAALAKASAKLFKLKNITVKERHLFIKGTLGDYSIHLGSGQVSKNGLSLSILPVHSQHRGRLFLPFVDDDPKSAEIISKMKLLSEDNKIQDPTILAQINS</sequence>
<gene>
    <name evidence="4" type="ORF">SAMN05443431_10686</name>
</gene>
<dbReference type="Pfam" id="PF24879">
    <property type="entry name" value="DUF7737"/>
    <property type="match status" value="1"/>
</dbReference>
<feature type="domain" description="DUF4132" evidence="1">
    <location>
        <begin position="1301"/>
        <end position="1475"/>
    </location>
</feature>
<keyword evidence="5" id="KW-1185">Reference proteome</keyword>
<dbReference type="Pfam" id="PF13569">
    <property type="entry name" value="DUF4132"/>
    <property type="match status" value="1"/>
</dbReference>
<feature type="domain" description="DUF7737" evidence="3">
    <location>
        <begin position="1565"/>
        <end position="1665"/>
    </location>
</feature>
<evidence type="ECO:0008006" key="6">
    <source>
        <dbReference type="Google" id="ProtNLM"/>
    </source>
</evidence>
<dbReference type="Pfam" id="PF18991">
    <property type="entry name" value="DUF5724"/>
    <property type="match status" value="1"/>
</dbReference>
<dbReference type="STRING" id="1144750.SAMN05443431_10686"/>
<evidence type="ECO:0000259" key="3">
    <source>
        <dbReference type="Pfam" id="PF24879"/>
    </source>
</evidence>
<dbReference type="EMBL" id="FORM01000006">
    <property type="protein sequence ID" value="SFJ31837.1"/>
    <property type="molecule type" value="Genomic_DNA"/>
</dbReference>
<evidence type="ECO:0000259" key="2">
    <source>
        <dbReference type="Pfam" id="PF18991"/>
    </source>
</evidence>
<evidence type="ECO:0000259" key="1">
    <source>
        <dbReference type="Pfam" id="PF13569"/>
    </source>
</evidence>
<protein>
    <recommendedName>
        <fullName evidence="6">DUF4132 domain-containing protein</fullName>
    </recommendedName>
</protein>
<dbReference type="InterPro" id="IPR043782">
    <property type="entry name" value="DUF5724"/>
</dbReference>
<reference evidence="5" key="1">
    <citation type="submission" date="2016-10" db="EMBL/GenBank/DDBJ databases">
        <authorList>
            <person name="Varghese N."/>
            <person name="Submissions S."/>
        </authorList>
    </citation>
    <scope>NUCLEOTIDE SEQUENCE [LARGE SCALE GENOMIC DNA]</scope>
    <source>
        <strain evidence="5">DSM 28881</strain>
    </source>
</reference>
<evidence type="ECO:0000313" key="5">
    <source>
        <dbReference type="Proteomes" id="UP000199559"/>
    </source>
</evidence>
<proteinExistence type="predicted"/>
<evidence type="ECO:0000313" key="4">
    <source>
        <dbReference type="EMBL" id="SFJ31837.1"/>
    </source>
</evidence>
<dbReference type="InterPro" id="IPR025406">
    <property type="entry name" value="DUF4132"/>
</dbReference>
<dbReference type="InterPro" id="IPR056639">
    <property type="entry name" value="DUF7737"/>
</dbReference>
<feature type="domain" description="DUF5724" evidence="2">
    <location>
        <begin position="62"/>
        <end position="1261"/>
    </location>
</feature>
<dbReference type="Proteomes" id="UP000199559">
    <property type="component" value="Unassembled WGS sequence"/>
</dbReference>
<dbReference type="RefSeq" id="WP_090840319.1">
    <property type="nucleotide sequence ID" value="NZ_FORM01000006.1"/>
</dbReference>
<name>A0A1I3QEQ2_9FLAO</name>
<organism evidence="4 5">
    <name type="scientific">Olleya namhaensis</name>
    <dbReference type="NCBI Taxonomy" id="1144750"/>
    <lineage>
        <taxon>Bacteria</taxon>
        <taxon>Pseudomonadati</taxon>
        <taxon>Bacteroidota</taxon>
        <taxon>Flavobacteriia</taxon>
        <taxon>Flavobacteriales</taxon>
        <taxon>Flavobacteriaceae</taxon>
    </lineage>
</organism>
<accession>A0A1I3QEQ2</accession>